<gene>
    <name evidence="1" type="ORF">LTR24_006977</name>
</gene>
<sequence length="208" mass="23667">MDTPGVFMRTAGRDLFSYQDGYERMSIPDLTMLLKQARETSQSLEAELLKRQVPVDHTRSNVVTECSHKLQKTARNLKVLGRLNDRETTLVAAAIEILETKQTNRESKIYQTFLDDIINFCGHAVALLCAASLGKQKLVSLNAEDRIQLVEYIKTNQSILKFTTLEEVVEKYQLSDRNGGITLEALEASATIADWRRINCTWHKTFRS</sequence>
<accession>A0ABR0K4D5</accession>
<evidence type="ECO:0000313" key="1">
    <source>
        <dbReference type="EMBL" id="KAK5086192.1"/>
    </source>
</evidence>
<dbReference type="EMBL" id="JAVRRG010000098">
    <property type="protein sequence ID" value="KAK5086192.1"/>
    <property type="molecule type" value="Genomic_DNA"/>
</dbReference>
<evidence type="ECO:0000313" key="2">
    <source>
        <dbReference type="Proteomes" id="UP001345013"/>
    </source>
</evidence>
<organism evidence="1 2">
    <name type="scientific">Lithohypha guttulata</name>
    <dbReference type="NCBI Taxonomy" id="1690604"/>
    <lineage>
        <taxon>Eukaryota</taxon>
        <taxon>Fungi</taxon>
        <taxon>Dikarya</taxon>
        <taxon>Ascomycota</taxon>
        <taxon>Pezizomycotina</taxon>
        <taxon>Eurotiomycetes</taxon>
        <taxon>Chaetothyriomycetidae</taxon>
        <taxon>Chaetothyriales</taxon>
        <taxon>Trichomeriaceae</taxon>
        <taxon>Lithohypha</taxon>
    </lineage>
</organism>
<reference evidence="1 2" key="1">
    <citation type="submission" date="2023-08" db="EMBL/GenBank/DDBJ databases">
        <title>Black Yeasts Isolated from many extreme environments.</title>
        <authorList>
            <person name="Coleine C."/>
            <person name="Stajich J.E."/>
            <person name="Selbmann L."/>
        </authorList>
    </citation>
    <scope>NUCLEOTIDE SEQUENCE [LARGE SCALE GENOMIC DNA]</scope>
    <source>
        <strain evidence="1 2">CCFEE 5885</strain>
    </source>
</reference>
<comment type="caution">
    <text evidence="1">The sequence shown here is derived from an EMBL/GenBank/DDBJ whole genome shotgun (WGS) entry which is preliminary data.</text>
</comment>
<proteinExistence type="predicted"/>
<protein>
    <submittedName>
        <fullName evidence="1">Uncharacterized protein</fullName>
    </submittedName>
</protein>
<dbReference type="Proteomes" id="UP001345013">
    <property type="component" value="Unassembled WGS sequence"/>
</dbReference>
<name>A0ABR0K4D5_9EURO</name>
<keyword evidence="2" id="KW-1185">Reference proteome</keyword>